<keyword evidence="3" id="KW-1185">Reference proteome</keyword>
<organism evidence="2 3">
    <name type="scientific">Diploscapter pachys</name>
    <dbReference type="NCBI Taxonomy" id="2018661"/>
    <lineage>
        <taxon>Eukaryota</taxon>
        <taxon>Metazoa</taxon>
        <taxon>Ecdysozoa</taxon>
        <taxon>Nematoda</taxon>
        <taxon>Chromadorea</taxon>
        <taxon>Rhabditida</taxon>
        <taxon>Rhabditina</taxon>
        <taxon>Rhabditomorpha</taxon>
        <taxon>Rhabditoidea</taxon>
        <taxon>Rhabditidae</taxon>
        <taxon>Diploscapter</taxon>
    </lineage>
</organism>
<dbReference type="GO" id="GO:0005886">
    <property type="term" value="C:plasma membrane"/>
    <property type="evidence" value="ECO:0007669"/>
    <property type="project" value="TreeGrafter"/>
</dbReference>
<dbReference type="STRING" id="2018661.A0A2A2JXN8"/>
<dbReference type="Pfam" id="PF06534">
    <property type="entry name" value="RGM_C"/>
    <property type="match status" value="1"/>
</dbReference>
<reference evidence="2 3" key="1">
    <citation type="journal article" date="2017" name="Curr. Biol.">
        <title>Genome architecture and evolution of a unichromosomal asexual nematode.</title>
        <authorList>
            <person name="Fradin H."/>
            <person name="Zegar C."/>
            <person name="Gutwein M."/>
            <person name="Lucas J."/>
            <person name="Kovtun M."/>
            <person name="Corcoran D."/>
            <person name="Baugh L.R."/>
            <person name="Kiontke K."/>
            <person name="Gunsalus K."/>
            <person name="Fitch D.H."/>
            <person name="Piano F."/>
        </authorList>
    </citation>
    <scope>NUCLEOTIDE SEQUENCE [LARGE SCALE GENOMIC DNA]</scope>
    <source>
        <strain evidence="2">PF1309</strain>
    </source>
</reference>
<dbReference type="PANTHER" id="PTHR31428:SF6">
    <property type="entry name" value="REPULSIVE GUIDANCE MOLECULE B HOMOLOG DRAG-1"/>
    <property type="match status" value="1"/>
</dbReference>
<dbReference type="PANTHER" id="PTHR31428">
    <property type="entry name" value="RGM DOMAIN FAMILY MEMBER DRAG-1"/>
    <property type="match status" value="1"/>
</dbReference>
<dbReference type="OrthoDB" id="10013795at2759"/>
<dbReference type="GO" id="GO:0015026">
    <property type="term" value="F:coreceptor activity"/>
    <property type="evidence" value="ECO:0007669"/>
    <property type="project" value="TreeGrafter"/>
</dbReference>
<dbReference type="Gene3D" id="3.40.1000.10">
    <property type="entry name" value="Mog1/PsbP, alpha/beta/alpha sandwich"/>
    <property type="match status" value="1"/>
</dbReference>
<name>A0A2A2JXN8_9BILA</name>
<evidence type="ECO:0000313" key="2">
    <source>
        <dbReference type="EMBL" id="PAV66428.1"/>
    </source>
</evidence>
<dbReference type="InterPro" id="IPR009496">
    <property type="entry name" value="RGM_C"/>
</dbReference>
<dbReference type="InterPro" id="IPR040287">
    <property type="entry name" value="RGM"/>
</dbReference>
<dbReference type="Proteomes" id="UP000218231">
    <property type="component" value="Unassembled WGS sequence"/>
</dbReference>
<accession>A0A2A2JXN8</accession>
<proteinExistence type="predicted"/>
<dbReference type="EMBL" id="LIAE01010102">
    <property type="protein sequence ID" value="PAV66428.1"/>
    <property type="molecule type" value="Genomic_DNA"/>
</dbReference>
<feature type="domain" description="Repulsive guidance molecule C-terminal" evidence="1">
    <location>
        <begin position="34"/>
        <end position="250"/>
    </location>
</feature>
<gene>
    <name evidence="2" type="ORF">WR25_26444</name>
</gene>
<protein>
    <recommendedName>
        <fullName evidence="1">Repulsive guidance molecule C-terminal domain-containing protein</fullName>
    </recommendedName>
</protein>
<dbReference type="GO" id="GO:0030509">
    <property type="term" value="P:BMP signaling pathway"/>
    <property type="evidence" value="ECO:0007669"/>
    <property type="project" value="TreeGrafter"/>
</dbReference>
<evidence type="ECO:0000259" key="1">
    <source>
        <dbReference type="Pfam" id="PF06534"/>
    </source>
</evidence>
<sequence>MRKDWREYGCAKMNLARSHGNRCHFLPPSSHRLVRYCALFGDPHLLRFDGTFETCSEEGARPLVENRYFLIQVTNANVHGAHLTTSVNKVTVLIREHNCTSRLRYEAAAETKRLSDAFVDGTTHVSVDQHKHSVELLRQDPDYVELRLRYIDTSIHLRRQGPYLSVAVRAPLHVLQTADSTAYQLCWAGCRKSDVIPVTKAINATSEFANCYQRKIHVPVKLATDRCKSLSENLTGSFLDACIFDFMLTGLTPYCIPPILCYSRRRISRDDERPCLFGRPSSLPLSTFLFTSPSSGFITLQPMYSRFSINLPTTHTLHQCIPRNTGTELPLS</sequence>
<comment type="caution">
    <text evidence="2">The sequence shown here is derived from an EMBL/GenBank/DDBJ whole genome shotgun (WGS) entry which is preliminary data.</text>
</comment>
<dbReference type="AlphaFoldDB" id="A0A2A2JXN8"/>
<evidence type="ECO:0000313" key="3">
    <source>
        <dbReference type="Proteomes" id="UP000218231"/>
    </source>
</evidence>